<feature type="compositionally biased region" description="Polar residues" evidence="1">
    <location>
        <begin position="168"/>
        <end position="193"/>
    </location>
</feature>
<dbReference type="AlphaFoldDB" id="A0A6G9YJM2"/>
<dbReference type="KEGG" id="nah:F5544_28260"/>
<dbReference type="Proteomes" id="UP000503540">
    <property type="component" value="Chromosome"/>
</dbReference>
<protein>
    <submittedName>
        <fullName evidence="2">Uncharacterized protein</fullName>
    </submittedName>
</protein>
<reference evidence="2 3" key="1">
    <citation type="journal article" date="2019" name="ACS Chem. Biol.">
        <title>Identification and Mobilization of a Cryptic Antibiotic Biosynthesis Gene Locus from a Human-Pathogenic Nocardia Isolate.</title>
        <authorList>
            <person name="Herisse M."/>
            <person name="Ishida K."/>
            <person name="Porter J.L."/>
            <person name="Howden B."/>
            <person name="Hertweck C."/>
            <person name="Stinear T.P."/>
            <person name="Pidot S.J."/>
        </authorList>
    </citation>
    <scope>NUCLEOTIDE SEQUENCE [LARGE SCALE GENOMIC DNA]</scope>
    <source>
        <strain evidence="2 3">AUSMDU00012717</strain>
    </source>
</reference>
<accession>A0A6G9YJM2</accession>
<gene>
    <name evidence="2" type="ORF">F5544_28260</name>
</gene>
<dbReference type="RefSeq" id="WP_167471239.1">
    <property type="nucleotide sequence ID" value="NZ_CP046172.1"/>
</dbReference>
<name>A0A6G9YJM2_9NOCA</name>
<organism evidence="2 3">
    <name type="scientific">Nocardia arthritidis</name>
    <dbReference type="NCBI Taxonomy" id="228602"/>
    <lineage>
        <taxon>Bacteria</taxon>
        <taxon>Bacillati</taxon>
        <taxon>Actinomycetota</taxon>
        <taxon>Actinomycetes</taxon>
        <taxon>Mycobacteriales</taxon>
        <taxon>Nocardiaceae</taxon>
        <taxon>Nocardia</taxon>
    </lineage>
</organism>
<evidence type="ECO:0000313" key="2">
    <source>
        <dbReference type="EMBL" id="QIS13505.1"/>
    </source>
</evidence>
<sequence length="222" mass="22008">MRVAFTASAATAVADGESGTPSSGHSIIACPALYALGIRLVGESPTSAAILPTVSMRAAAPLPAPGRAWGSTTGPVTPRHGIGPARNVTTHSESAASRCAAAHLAVLASIAEDHRIPPAFSGLATANPITSPQLSGSQLVGAVTQLPPPQTAAVTATEKFTGGVAEQGNGNPPTSVFSPRSGASSTPNSSGTGQFPFGTGAIMITVPADRPGTDNTYPFSTN</sequence>
<feature type="region of interest" description="Disordered" evidence="1">
    <location>
        <begin position="162"/>
        <end position="198"/>
    </location>
</feature>
<keyword evidence="3" id="KW-1185">Reference proteome</keyword>
<dbReference type="PROSITE" id="PS51257">
    <property type="entry name" value="PROKAR_LIPOPROTEIN"/>
    <property type="match status" value="1"/>
</dbReference>
<evidence type="ECO:0000313" key="3">
    <source>
        <dbReference type="Proteomes" id="UP000503540"/>
    </source>
</evidence>
<evidence type="ECO:0000256" key="1">
    <source>
        <dbReference type="SAM" id="MobiDB-lite"/>
    </source>
</evidence>
<dbReference type="EMBL" id="CP046172">
    <property type="protein sequence ID" value="QIS13505.1"/>
    <property type="molecule type" value="Genomic_DNA"/>
</dbReference>
<proteinExistence type="predicted"/>